<dbReference type="EMBL" id="BLAY01000054">
    <property type="protein sequence ID" value="GET38881.1"/>
    <property type="molecule type" value="Genomic_DNA"/>
</dbReference>
<reference evidence="1" key="1">
    <citation type="submission" date="2019-10" db="EMBL/GenBank/DDBJ databases">
        <title>Draft genome sequece of Microseira wollei NIES-4236.</title>
        <authorList>
            <person name="Yamaguchi H."/>
            <person name="Suzuki S."/>
            <person name="Kawachi M."/>
        </authorList>
    </citation>
    <scope>NUCLEOTIDE SEQUENCE</scope>
    <source>
        <strain evidence="1">NIES-4236</strain>
    </source>
</reference>
<organism evidence="1 2">
    <name type="scientific">Microseira wollei NIES-4236</name>
    <dbReference type="NCBI Taxonomy" id="2530354"/>
    <lineage>
        <taxon>Bacteria</taxon>
        <taxon>Bacillati</taxon>
        <taxon>Cyanobacteriota</taxon>
        <taxon>Cyanophyceae</taxon>
        <taxon>Oscillatoriophycideae</taxon>
        <taxon>Aerosakkonematales</taxon>
        <taxon>Aerosakkonemataceae</taxon>
        <taxon>Microseira</taxon>
    </lineage>
</organism>
<comment type="caution">
    <text evidence="1">The sequence shown here is derived from an EMBL/GenBank/DDBJ whole genome shotgun (WGS) entry which is preliminary data.</text>
</comment>
<dbReference type="AlphaFoldDB" id="A0AAV3XBX4"/>
<name>A0AAV3XBX4_9CYAN</name>
<sequence length="134" mass="15436">MTIIELKNHPVWQDLTELLENLDANSLVTEHLELCDYKVCGYWDEQDEFYQEISLPCSLSAELVSSSIGRTGKKRWIQLKFVLQADRIASEDWSNANATQNLGKLTITYNENLQFVDENWQINIDSPLIIKSAD</sequence>
<evidence type="ECO:0000313" key="2">
    <source>
        <dbReference type="Proteomes" id="UP001050975"/>
    </source>
</evidence>
<keyword evidence="2" id="KW-1185">Reference proteome</keyword>
<dbReference type="Proteomes" id="UP001050975">
    <property type="component" value="Unassembled WGS sequence"/>
</dbReference>
<proteinExistence type="predicted"/>
<accession>A0AAV3XBX4</accession>
<gene>
    <name evidence="1" type="ORF">MiSe_36410</name>
</gene>
<evidence type="ECO:0000313" key="1">
    <source>
        <dbReference type="EMBL" id="GET38881.1"/>
    </source>
</evidence>
<protein>
    <submittedName>
        <fullName evidence="1">Uncharacterized protein</fullName>
    </submittedName>
</protein>
<dbReference type="RefSeq" id="WP_226583405.1">
    <property type="nucleotide sequence ID" value="NZ_BLAY01000054.1"/>
</dbReference>